<dbReference type="EMBL" id="MUZR01000021">
    <property type="protein sequence ID" value="OOC10246.1"/>
    <property type="molecule type" value="Genomic_DNA"/>
</dbReference>
<name>A0A1V2ZYU6_9GAMM</name>
<dbReference type="AlphaFoldDB" id="A0A1V2ZYU6"/>
<dbReference type="Pfam" id="PF00293">
    <property type="entry name" value="NUDIX"/>
    <property type="match status" value="1"/>
</dbReference>
<protein>
    <submittedName>
        <fullName evidence="2">Nucleoside triphosphate hydrolase</fullName>
    </submittedName>
</protein>
<proteinExistence type="predicted"/>
<gene>
    <name evidence="2" type="ORF">B1A74_07025</name>
</gene>
<dbReference type="CDD" id="cd03674">
    <property type="entry name" value="NUDIX_Hydrolase"/>
    <property type="match status" value="1"/>
</dbReference>
<keyword evidence="2" id="KW-0378">Hydrolase</keyword>
<dbReference type="PANTHER" id="PTHR43736:SF1">
    <property type="entry name" value="DIHYDRONEOPTERIN TRIPHOSPHATE DIPHOSPHATASE"/>
    <property type="match status" value="1"/>
</dbReference>
<dbReference type="STRING" id="252474.B1A74_07025"/>
<dbReference type="OrthoDB" id="129709at2"/>
<reference evidence="2 3" key="1">
    <citation type="submission" date="2017-02" db="EMBL/GenBank/DDBJ databases">
        <title>Genomic diversity within the haloalkaliphilic genus Thioalkalivibrio.</title>
        <authorList>
            <person name="Ahn A.-C."/>
            <person name="Meier-Kolthoff J."/>
            <person name="Overmars L."/>
            <person name="Richter M."/>
            <person name="Woyke T."/>
            <person name="Sorokin D.Y."/>
            <person name="Muyzer G."/>
        </authorList>
    </citation>
    <scope>NUCLEOTIDE SEQUENCE [LARGE SCALE GENOMIC DNA]</scope>
    <source>
        <strain evidence="2 3">HL17</strain>
    </source>
</reference>
<organism evidence="2 3">
    <name type="scientific">Thioalkalivibrio halophilus</name>
    <dbReference type="NCBI Taxonomy" id="252474"/>
    <lineage>
        <taxon>Bacteria</taxon>
        <taxon>Pseudomonadati</taxon>
        <taxon>Pseudomonadota</taxon>
        <taxon>Gammaproteobacteria</taxon>
        <taxon>Chromatiales</taxon>
        <taxon>Ectothiorhodospiraceae</taxon>
        <taxon>Thioalkalivibrio</taxon>
    </lineage>
</organism>
<keyword evidence="3" id="KW-1185">Reference proteome</keyword>
<comment type="caution">
    <text evidence="2">The sequence shown here is derived from an EMBL/GenBank/DDBJ whole genome shotgun (WGS) entry which is preliminary data.</text>
</comment>
<dbReference type="Proteomes" id="UP000189177">
    <property type="component" value="Unassembled WGS sequence"/>
</dbReference>
<sequence length="205" mass="23697">MHREQLLHLLQRHQTPFIEEAGFRRRALDFVRGHPDCFNCDLLPAHVTGSAWVLSPDRERALMLLHGKHNRWFQPGGHADGQADILQVALREVHEETGLAREHIRLVAEDVFDLDIHTIPASPEFPQHDHIDVRFLVEIDDRLEIPGSHESHAVLWVPLQHVSRYNNNRSCWRMVEKSRRLRTAEHVDDPVPAHRVPGPGTRPGY</sequence>
<dbReference type="Gene3D" id="3.90.79.10">
    <property type="entry name" value="Nucleoside Triphosphate Pyrophosphohydrolase"/>
    <property type="match status" value="1"/>
</dbReference>
<evidence type="ECO:0000259" key="1">
    <source>
        <dbReference type="PROSITE" id="PS51462"/>
    </source>
</evidence>
<dbReference type="PANTHER" id="PTHR43736">
    <property type="entry name" value="ADP-RIBOSE PYROPHOSPHATASE"/>
    <property type="match status" value="1"/>
</dbReference>
<dbReference type="InterPro" id="IPR015797">
    <property type="entry name" value="NUDIX_hydrolase-like_dom_sf"/>
</dbReference>
<feature type="domain" description="Nudix hydrolase" evidence="1">
    <location>
        <begin position="44"/>
        <end position="180"/>
    </location>
</feature>
<dbReference type="RefSeq" id="WP_077244190.1">
    <property type="nucleotide sequence ID" value="NZ_MUZR01000021.1"/>
</dbReference>
<dbReference type="GO" id="GO:0016787">
    <property type="term" value="F:hydrolase activity"/>
    <property type="evidence" value="ECO:0007669"/>
    <property type="project" value="UniProtKB-KW"/>
</dbReference>
<dbReference type="InterPro" id="IPR000086">
    <property type="entry name" value="NUDIX_hydrolase_dom"/>
</dbReference>
<evidence type="ECO:0000313" key="3">
    <source>
        <dbReference type="Proteomes" id="UP000189177"/>
    </source>
</evidence>
<evidence type="ECO:0000313" key="2">
    <source>
        <dbReference type="EMBL" id="OOC10246.1"/>
    </source>
</evidence>
<accession>A0A1V2ZYU6</accession>
<dbReference type="SUPFAM" id="SSF55811">
    <property type="entry name" value="Nudix"/>
    <property type="match status" value="1"/>
</dbReference>
<dbReference type="PROSITE" id="PS51462">
    <property type="entry name" value="NUDIX"/>
    <property type="match status" value="1"/>
</dbReference>